<evidence type="ECO:0000313" key="2">
    <source>
        <dbReference type="EMBL" id="KAK6354891.1"/>
    </source>
</evidence>
<accession>A0AAV9V503</accession>
<dbReference type="Proteomes" id="UP001375240">
    <property type="component" value="Unassembled WGS sequence"/>
</dbReference>
<evidence type="ECO:0000256" key="1">
    <source>
        <dbReference type="SAM" id="Phobius"/>
    </source>
</evidence>
<proteinExistence type="predicted"/>
<keyword evidence="1" id="KW-1133">Transmembrane helix</keyword>
<gene>
    <name evidence="2" type="primary">PLS1</name>
    <name evidence="2" type="ORF">TWF696_004022</name>
</gene>
<dbReference type="EMBL" id="JAVHNQ010000002">
    <property type="protein sequence ID" value="KAK6354891.1"/>
    <property type="molecule type" value="Genomic_DNA"/>
</dbReference>
<evidence type="ECO:0000313" key="3">
    <source>
        <dbReference type="Proteomes" id="UP001375240"/>
    </source>
</evidence>
<dbReference type="AlphaFoldDB" id="A0AAV9V503"/>
<keyword evidence="1" id="KW-0812">Transmembrane</keyword>
<sequence>MNTLLIVYVLVDIIFLGTSIGLIIAGQMFMHHMDNLPLSVNDSPYVILLYYLPCVPIFVNGIISAATFLLSLPALALPMSLVWLRIHGWFVMICAVYSLVLGVLVWVDTLTERAAMFQAWKDIGPSVQTLLQERFQCCGYISAMEPLFVTDDVCPNALVASQTKPCVGPFTAFQDEFFNTVFTILFGIVAVDFVMLCCTAMVINQRREQRRYRKIDEKRGLSVI</sequence>
<feature type="transmembrane region" description="Helical" evidence="1">
    <location>
        <begin position="89"/>
        <end position="107"/>
    </location>
</feature>
<organism evidence="2 3">
    <name type="scientific">Orbilia brochopaga</name>
    <dbReference type="NCBI Taxonomy" id="3140254"/>
    <lineage>
        <taxon>Eukaryota</taxon>
        <taxon>Fungi</taxon>
        <taxon>Dikarya</taxon>
        <taxon>Ascomycota</taxon>
        <taxon>Pezizomycotina</taxon>
        <taxon>Orbiliomycetes</taxon>
        <taxon>Orbiliales</taxon>
        <taxon>Orbiliaceae</taxon>
        <taxon>Orbilia</taxon>
    </lineage>
</organism>
<feature type="transmembrane region" description="Helical" evidence="1">
    <location>
        <begin position="177"/>
        <end position="203"/>
    </location>
</feature>
<protein>
    <submittedName>
        <fullName evidence="2">Phospholipid scramblase 1</fullName>
    </submittedName>
</protein>
<comment type="caution">
    <text evidence="2">The sequence shown here is derived from an EMBL/GenBank/DDBJ whole genome shotgun (WGS) entry which is preliminary data.</text>
</comment>
<name>A0AAV9V503_9PEZI</name>
<keyword evidence="1" id="KW-0472">Membrane</keyword>
<reference evidence="2 3" key="1">
    <citation type="submission" date="2019-10" db="EMBL/GenBank/DDBJ databases">
        <authorList>
            <person name="Palmer J.M."/>
        </authorList>
    </citation>
    <scope>NUCLEOTIDE SEQUENCE [LARGE SCALE GENOMIC DNA]</scope>
    <source>
        <strain evidence="2 3">TWF696</strain>
    </source>
</reference>
<feature type="transmembrane region" description="Helical" evidence="1">
    <location>
        <begin position="7"/>
        <end position="30"/>
    </location>
</feature>
<feature type="transmembrane region" description="Helical" evidence="1">
    <location>
        <begin position="50"/>
        <end position="77"/>
    </location>
</feature>
<keyword evidence="3" id="KW-1185">Reference proteome</keyword>